<dbReference type="Proteomes" id="UP001604043">
    <property type="component" value="Unassembled WGS sequence"/>
</dbReference>
<dbReference type="RefSeq" id="WP_374253448.1">
    <property type="nucleotide sequence ID" value="NZ_JBAFUR010000001.1"/>
</dbReference>
<comment type="caution">
    <text evidence="5">The sequence shown here is derived from an EMBL/GenBank/DDBJ whole genome shotgun (WGS) entry which is preliminary data.</text>
</comment>
<sequence length="219" mass="23665">MADATAGGDDGLSRAQRVYERLKEDIRAGALRRGERVREEQVARALGVSRTPVREALARLTARGLIEATPAGLVVATISRPQTLELYAMREVLEGSAARFAAQHAAPSEIAMLDRLSSAFETAFGDAGRLAELNRRFHSAIVDAAHNRYLVRMLDELSDALALLPGTTFQLAERGPLAVSEHAAIVAAIAARDPDAAERAARLHIQRAQEARLSLLQLD</sequence>
<evidence type="ECO:0000256" key="1">
    <source>
        <dbReference type="ARBA" id="ARBA00023015"/>
    </source>
</evidence>
<dbReference type="PRINTS" id="PR00035">
    <property type="entry name" value="HTHGNTR"/>
</dbReference>
<evidence type="ECO:0000259" key="4">
    <source>
        <dbReference type="PROSITE" id="PS50949"/>
    </source>
</evidence>
<keyword evidence="6" id="KW-1185">Reference proteome</keyword>
<dbReference type="SMART" id="SM00345">
    <property type="entry name" value="HTH_GNTR"/>
    <property type="match status" value="1"/>
</dbReference>
<name>A0ABW6ZCC5_9HYPH</name>
<evidence type="ECO:0000313" key="6">
    <source>
        <dbReference type="Proteomes" id="UP001604043"/>
    </source>
</evidence>
<dbReference type="CDD" id="cd07377">
    <property type="entry name" value="WHTH_GntR"/>
    <property type="match status" value="1"/>
</dbReference>
<accession>A0ABW6ZCC5</accession>
<gene>
    <name evidence="5" type="ORF">V5F30_02040</name>
</gene>
<reference evidence="5 6" key="1">
    <citation type="submission" date="2024-02" db="EMBL/GenBank/DDBJ databases">
        <title>Expansion and revision of Xanthobacter and proposal of Roseixanthobacter gen. nov.</title>
        <authorList>
            <person name="Soltysiak M.P.M."/>
            <person name="Jalihal A."/>
            <person name="Ory A."/>
            <person name="Chrisophersen C."/>
            <person name="Lee A.D."/>
            <person name="Boulton J."/>
            <person name="Springer M."/>
        </authorList>
    </citation>
    <scope>NUCLEOTIDE SEQUENCE [LARGE SCALE GENOMIC DNA]</scope>
    <source>
        <strain evidence="5 6">CB5</strain>
    </source>
</reference>
<dbReference type="Gene3D" id="1.10.10.10">
    <property type="entry name" value="Winged helix-like DNA-binding domain superfamily/Winged helix DNA-binding domain"/>
    <property type="match status" value="1"/>
</dbReference>
<dbReference type="InterPro" id="IPR036388">
    <property type="entry name" value="WH-like_DNA-bd_sf"/>
</dbReference>
<keyword evidence="1" id="KW-0805">Transcription regulation</keyword>
<protein>
    <submittedName>
        <fullName evidence="5">GntR family transcriptional regulator</fullName>
    </submittedName>
</protein>
<dbReference type="InterPro" id="IPR008920">
    <property type="entry name" value="TF_FadR/GntR_C"/>
</dbReference>
<dbReference type="EMBL" id="JBAFUR010000001">
    <property type="protein sequence ID" value="MFG1250967.1"/>
    <property type="molecule type" value="Genomic_DNA"/>
</dbReference>
<evidence type="ECO:0000256" key="2">
    <source>
        <dbReference type="ARBA" id="ARBA00023125"/>
    </source>
</evidence>
<dbReference type="InterPro" id="IPR011711">
    <property type="entry name" value="GntR_C"/>
</dbReference>
<proteinExistence type="predicted"/>
<dbReference type="SMART" id="SM00895">
    <property type="entry name" value="FCD"/>
    <property type="match status" value="1"/>
</dbReference>
<dbReference type="Pfam" id="PF00392">
    <property type="entry name" value="GntR"/>
    <property type="match status" value="1"/>
</dbReference>
<dbReference type="Gene3D" id="1.20.120.530">
    <property type="entry name" value="GntR ligand-binding domain-like"/>
    <property type="match status" value="1"/>
</dbReference>
<dbReference type="PROSITE" id="PS50949">
    <property type="entry name" value="HTH_GNTR"/>
    <property type="match status" value="1"/>
</dbReference>
<evidence type="ECO:0000313" key="5">
    <source>
        <dbReference type="EMBL" id="MFG1250967.1"/>
    </source>
</evidence>
<dbReference type="InterPro" id="IPR036390">
    <property type="entry name" value="WH_DNA-bd_sf"/>
</dbReference>
<dbReference type="PANTHER" id="PTHR43537:SF49">
    <property type="entry name" value="TRANSCRIPTIONAL REGULATORY PROTEIN"/>
    <property type="match status" value="1"/>
</dbReference>
<organism evidence="5 6">
    <name type="scientific">Xanthobacter aminoxidans</name>
    <dbReference type="NCBI Taxonomy" id="186280"/>
    <lineage>
        <taxon>Bacteria</taxon>
        <taxon>Pseudomonadati</taxon>
        <taxon>Pseudomonadota</taxon>
        <taxon>Alphaproteobacteria</taxon>
        <taxon>Hyphomicrobiales</taxon>
        <taxon>Xanthobacteraceae</taxon>
        <taxon>Xanthobacter</taxon>
    </lineage>
</organism>
<dbReference type="InterPro" id="IPR000524">
    <property type="entry name" value="Tscrpt_reg_HTH_GntR"/>
</dbReference>
<keyword evidence="3" id="KW-0804">Transcription</keyword>
<dbReference type="SUPFAM" id="SSF48008">
    <property type="entry name" value="GntR ligand-binding domain-like"/>
    <property type="match status" value="1"/>
</dbReference>
<dbReference type="Pfam" id="PF07729">
    <property type="entry name" value="FCD"/>
    <property type="match status" value="1"/>
</dbReference>
<dbReference type="PANTHER" id="PTHR43537">
    <property type="entry name" value="TRANSCRIPTIONAL REGULATOR, GNTR FAMILY"/>
    <property type="match status" value="1"/>
</dbReference>
<evidence type="ECO:0000256" key="3">
    <source>
        <dbReference type="ARBA" id="ARBA00023163"/>
    </source>
</evidence>
<dbReference type="SUPFAM" id="SSF46785">
    <property type="entry name" value="Winged helix' DNA-binding domain"/>
    <property type="match status" value="1"/>
</dbReference>
<feature type="domain" description="HTH gntR-type" evidence="4">
    <location>
        <begin position="12"/>
        <end position="78"/>
    </location>
</feature>
<keyword evidence="2" id="KW-0238">DNA-binding</keyword>